<name>A0A8K0CZ92_IGNLU</name>
<dbReference type="EMBL" id="VTPC01005088">
    <property type="protein sequence ID" value="KAF2896465.1"/>
    <property type="molecule type" value="Genomic_DNA"/>
</dbReference>
<evidence type="ECO:0000313" key="2">
    <source>
        <dbReference type="Proteomes" id="UP000801492"/>
    </source>
</evidence>
<keyword evidence="2" id="KW-1185">Reference proteome</keyword>
<comment type="caution">
    <text evidence="1">The sequence shown here is derived from an EMBL/GenBank/DDBJ whole genome shotgun (WGS) entry which is preliminary data.</text>
</comment>
<proteinExistence type="predicted"/>
<dbReference type="Proteomes" id="UP000801492">
    <property type="component" value="Unassembled WGS sequence"/>
</dbReference>
<protein>
    <submittedName>
        <fullName evidence="1">Uncharacterized protein</fullName>
    </submittedName>
</protein>
<reference evidence="1" key="1">
    <citation type="submission" date="2019-08" db="EMBL/GenBank/DDBJ databases">
        <title>The genome of the North American firefly Photinus pyralis.</title>
        <authorList>
            <consortium name="Photinus pyralis genome working group"/>
            <person name="Fallon T.R."/>
            <person name="Sander Lower S.E."/>
            <person name="Weng J.-K."/>
        </authorList>
    </citation>
    <scope>NUCLEOTIDE SEQUENCE</scope>
    <source>
        <strain evidence="1">TRF0915ILg1</strain>
        <tissue evidence="1">Whole body</tissue>
    </source>
</reference>
<dbReference type="AlphaFoldDB" id="A0A8K0CZ92"/>
<gene>
    <name evidence="1" type="ORF">ILUMI_09710</name>
</gene>
<sequence length="55" mass="6254">IKAIVNSRSLTSLTDNAKDLDVLTPNHFFTEDRFTTSAEADVTSSNDLLRWQRIE</sequence>
<accession>A0A8K0CZ92</accession>
<feature type="non-terminal residue" evidence="1">
    <location>
        <position position="1"/>
    </location>
</feature>
<organism evidence="1 2">
    <name type="scientific">Ignelater luminosus</name>
    <name type="common">Cucubano</name>
    <name type="synonym">Pyrophorus luminosus</name>
    <dbReference type="NCBI Taxonomy" id="2038154"/>
    <lineage>
        <taxon>Eukaryota</taxon>
        <taxon>Metazoa</taxon>
        <taxon>Ecdysozoa</taxon>
        <taxon>Arthropoda</taxon>
        <taxon>Hexapoda</taxon>
        <taxon>Insecta</taxon>
        <taxon>Pterygota</taxon>
        <taxon>Neoptera</taxon>
        <taxon>Endopterygota</taxon>
        <taxon>Coleoptera</taxon>
        <taxon>Polyphaga</taxon>
        <taxon>Elateriformia</taxon>
        <taxon>Elateroidea</taxon>
        <taxon>Elateridae</taxon>
        <taxon>Agrypninae</taxon>
        <taxon>Pyrophorini</taxon>
        <taxon>Ignelater</taxon>
    </lineage>
</organism>
<evidence type="ECO:0000313" key="1">
    <source>
        <dbReference type="EMBL" id="KAF2896465.1"/>
    </source>
</evidence>